<evidence type="ECO:0000256" key="2">
    <source>
        <dbReference type="ARBA" id="ARBA00022723"/>
    </source>
</evidence>
<dbReference type="Proteomes" id="UP000028702">
    <property type="component" value="Unassembled WGS sequence"/>
</dbReference>
<dbReference type="GO" id="GO:0046872">
    <property type="term" value="F:metal ion binding"/>
    <property type="evidence" value="ECO:0007669"/>
    <property type="project" value="UniProtKB-KW"/>
</dbReference>
<evidence type="ECO:0000259" key="6">
    <source>
        <dbReference type="Pfam" id="PF02668"/>
    </source>
</evidence>
<evidence type="ECO:0000256" key="1">
    <source>
        <dbReference type="ARBA" id="ARBA00005896"/>
    </source>
</evidence>
<feature type="domain" description="TauD/TfdA-like" evidence="6">
    <location>
        <begin position="16"/>
        <end position="280"/>
    </location>
</feature>
<dbReference type="GO" id="GO:0005737">
    <property type="term" value="C:cytoplasm"/>
    <property type="evidence" value="ECO:0007669"/>
    <property type="project" value="TreeGrafter"/>
</dbReference>
<sequence length="287" mass="32475">MESREDIMQNAPFETVPMNPVIGAEIHGLDLSKPLGERTVAGIKQALLDHQVIFFRGQELDPDSHMRLAGIFGELEPPHPIFPKIESHPQIAVLENDENRPPETNIWHTDVTWRDKPPLGSVLYGAEIPVSGGDTMWASMTALYEALSPSMQKMLEGLRAVHSIAVFANSGNYETSQDAEKMMDVLKLYPPQSHPVIRTHPETGKKALFVNSTFTTHIEGLPLDESAAILKFLYEKVKTPEFQVRFKWEKGSVAIWDNRATQHYAVADYYPQYRRMHRITINGDVPY</sequence>
<dbReference type="Gene3D" id="3.60.130.10">
    <property type="entry name" value="Clavaminate synthase-like"/>
    <property type="match status" value="1"/>
</dbReference>
<evidence type="ECO:0000256" key="5">
    <source>
        <dbReference type="ARBA" id="ARBA00023004"/>
    </source>
</evidence>
<dbReference type="InterPro" id="IPR042098">
    <property type="entry name" value="TauD-like_sf"/>
</dbReference>
<comment type="caution">
    <text evidence="7">The sequence shown here is derived from an EMBL/GenBank/DDBJ whole genome shotgun (WGS) entry which is preliminary data.</text>
</comment>
<keyword evidence="3 7" id="KW-0223">Dioxygenase</keyword>
<dbReference type="InterPro" id="IPR003819">
    <property type="entry name" value="TauD/TfdA-like"/>
</dbReference>
<reference evidence="7 8" key="1">
    <citation type="submission" date="2014-07" db="EMBL/GenBank/DDBJ databases">
        <title>Tepidicaulis marinum gen. nov., sp. nov., a novel marine bacterium denitrifying nitrate to nitrous oxide strictly under microaerobic conditions.</title>
        <authorList>
            <person name="Takeuchi M."/>
            <person name="Yamagishi T."/>
            <person name="Kamagata Y."/>
            <person name="Oshima K."/>
            <person name="Hattori M."/>
            <person name="Katayama T."/>
            <person name="Hanada S."/>
            <person name="Tamaki H."/>
            <person name="Marumo K."/>
            <person name="Maeda H."/>
            <person name="Nedachi M."/>
            <person name="Iwasaki W."/>
            <person name="Suwa Y."/>
            <person name="Sakata S."/>
        </authorList>
    </citation>
    <scope>NUCLEOTIDE SEQUENCE [LARGE SCALE GENOMIC DNA]</scope>
    <source>
        <strain evidence="7 8">MA2</strain>
    </source>
</reference>
<dbReference type="NCBIfam" id="NF007104">
    <property type="entry name" value="PRK09553.1"/>
    <property type="match status" value="1"/>
</dbReference>
<dbReference type="eggNOG" id="COG2175">
    <property type="taxonomic scope" value="Bacteria"/>
</dbReference>
<dbReference type="Pfam" id="PF02668">
    <property type="entry name" value="TauD"/>
    <property type="match status" value="1"/>
</dbReference>
<keyword evidence="4" id="KW-0560">Oxidoreductase</keyword>
<dbReference type="SUPFAM" id="SSF51197">
    <property type="entry name" value="Clavaminate synthase-like"/>
    <property type="match status" value="1"/>
</dbReference>
<keyword evidence="2" id="KW-0479">Metal-binding</keyword>
<keyword evidence="8" id="KW-1185">Reference proteome</keyword>
<evidence type="ECO:0000256" key="3">
    <source>
        <dbReference type="ARBA" id="ARBA00022964"/>
    </source>
</evidence>
<gene>
    <name evidence="7" type="ORF">M2A_3007</name>
</gene>
<dbReference type="GO" id="GO:0016706">
    <property type="term" value="F:2-oxoglutarate-dependent dioxygenase activity"/>
    <property type="evidence" value="ECO:0007669"/>
    <property type="project" value="UniProtKB-ARBA"/>
</dbReference>
<evidence type="ECO:0000256" key="4">
    <source>
        <dbReference type="ARBA" id="ARBA00023002"/>
    </source>
</evidence>
<keyword evidence="5" id="KW-0408">Iron</keyword>
<evidence type="ECO:0000313" key="8">
    <source>
        <dbReference type="Proteomes" id="UP000028702"/>
    </source>
</evidence>
<evidence type="ECO:0000313" key="7">
    <source>
        <dbReference type="EMBL" id="GAK46508.1"/>
    </source>
</evidence>
<dbReference type="InterPro" id="IPR051323">
    <property type="entry name" value="AtsK-like"/>
</dbReference>
<accession>A0A081BEP0</accession>
<name>A0A081BEP0_9HYPH</name>
<protein>
    <submittedName>
        <fullName evidence="7">Taurine dioxygenase</fullName>
    </submittedName>
</protein>
<dbReference type="STRING" id="1333998.M2A_3007"/>
<proteinExistence type="inferred from homology"/>
<dbReference type="PANTHER" id="PTHR30468">
    <property type="entry name" value="ALPHA-KETOGLUTARATE-DEPENDENT SULFONATE DIOXYGENASE"/>
    <property type="match status" value="1"/>
</dbReference>
<dbReference type="EMBL" id="BBIO01000020">
    <property type="protein sequence ID" value="GAK46508.1"/>
    <property type="molecule type" value="Genomic_DNA"/>
</dbReference>
<dbReference type="AlphaFoldDB" id="A0A081BEP0"/>
<dbReference type="PANTHER" id="PTHR30468:SF1">
    <property type="entry name" value="ALPHA-KETOGLUTARATE-DEPENDENT SULFONATE DIOXYGENASE"/>
    <property type="match status" value="1"/>
</dbReference>
<comment type="similarity">
    <text evidence="1">Belongs to the TfdA dioxygenase family.</text>
</comment>
<organism evidence="7 8">
    <name type="scientific">Tepidicaulis marinus</name>
    <dbReference type="NCBI Taxonomy" id="1333998"/>
    <lineage>
        <taxon>Bacteria</taxon>
        <taxon>Pseudomonadati</taxon>
        <taxon>Pseudomonadota</taxon>
        <taxon>Alphaproteobacteria</taxon>
        <taxon>Hyphomicrobiales</taxon>
        <taxon>Parvibaculaceae</taxon>
        <taxon>Tepidicaulis</taxon>
    </lineage>
</organism>